<dbReference type="InterPro" id="IPR002347">
    <property type="entry name" value="SDR_fam"/>
</dbReference>
<dbReference type="PANTHER" id="PTHR43490:SF99">
    <property type="entry name" value="SHORT-CHAIN DEHYDROGENASE_REDUCTASE"/>
    <property type="match status" value="1"/>
</dbReference>
<reference evidence="4" key="1">
    <citation type="journal article" date="2020" name="Stud. Mycol.">
        <title>101 Dothideomycetes genomes: a test case for predicting lifestyles and emergence of pathogens.</title>
        <authorList>
            <person name="Haridas S."/>
            <person name="Albert R."/>
            <person name="Binder M."/>
            <person name="Bloem J."/>
            <person name="Labutti K."/>
            <person name="Salamov A."/>
            <person name="Andreopoulos B."/>
            <person name="Baker S."/>
            <person name="Barry K."/>
            <person name="Bills G."/>
            <person name="Bluhm B."/>
            <person name="Cannon C."/>
            <person name="Castanera R."/>
            <person name="Culley D."/>
            <person name="Daum C."/>
            <person name="Ezra D."/>
            <person name="Gonzalez J."/>
            <person name="Henrissat B."/>
            <person name="Kuo A."/>
            <person name="Liang C."/>
            <person name="Lipzen A."/>
            <person name="Lutzoni F."/>
            <person name="Magnuson J."/>
            <person name="Mondo S."/>
            <person name="Nolan M."/>
            <person name="Ohm R."/>
            <person name="Pangilinan J."/>
            <person name="Park H.-J."/>
            <person name="Ramirez L."/>
            <person name="Alfaro M."/>
            <person name="Sun H."/>
            <person name="Tritt A."/>
            <person name="Yoshinaga Y."/>
            <person name="Zwiers L.-H."/>
            <person name="Turgeon B."/>
            <person name="Goodwin S."/>
            <person name="Spatafora J."/>
            <person name="Crous P."/>
            <person name="Grigoriev I."/>
        </authorList>
    </citation>
    <scope>NUCLEOTIDE SEQUENCE</scope>
    <source>
        <strain evidence="4">CBS 121167</strain>
    </source>
</reference>
<dbReference type="RefSeq" id="XP_033398894.1">
    <property type="nucleotide sequence ID" value="XM_033540216.1"/>
</dbReference>
<keyword evidence="2" id="KW-0521">NADP</keyword>
<keyword evidence="3" id="KW-0560">Oxidoreductase</keyword>
<dbReference type="GeneID" id="54297712"/>
<gene>
    <name evidence="4" type="ORF">K452DRAFT_286017</name>
</gene>
<dbReference type="GO" id="GO:0016491">
    <property type="term" value="F:oxidoreductase activity"/>
    <property type="evidence" value="ECO:0007669"/>
    <property type="project" value="UniProtKB-KW"/>
</dbReference>
<dbReference type="AlphaFoldDB" id="A0A6A6BG93"/>
<proteinExistence type="inferred from homology"/>
<dbReference type="Pfam" id="PF00106">
    <property type="entry name" value="adh_short"/>
    <property type="match status" value="1"/>
</dbReference>
<protein>
    <submittedName>
        <fullName evidence="4">Uncharacterized protein</fullName>
    </submittedName>
</protein>
<evidence type="ECO:0000313" key="4">
    <source>
        <dbReference type="EMBL" id="KAF2143182.1"/>
    </source>
</evidence>
<dbReference type="OrthoDB" id="191139at2759"/>
<dbReference type="Proteomes" id="UP000799438">
    <property type="component" value="Unassembled WGS sequence"/>
</dbReference>
<dbReference type="GO" id="GO:0016020">
    <property type="term" value="C:membrane"/>
    <property type="evidence" value="ECO:0007669"/>
    <property type="project" value="TreeGrafter"/>
</dbReference>
<organism evidence="4 5">
    <name type="scientific">Aplosporella prunicola CBS 121167</name>
    <dbReference type="NCBI Taxonomy" id="1176127"/>
    <lineage>
        <taxon>Eukaryota</taxon>
        <taxon>Fungi</taxon>
        <taxon>Dikarya</taxon>
        <taxon>Ascomycota</taxon>
        <taxon>Pezizomycotina</taxon>
        <taxon>Dothideomycetes</taxon>
        <taxon>Dothideomycetes incertae sedis</taxon>
        <taxon>Botryosphaeriales</taxon>
        <taxon>Aplosporellaceae</taxon>
        <taxon>Aplosporella</taxon>
    </lineage>
</organism>
<dbReference type="PRINTS" id="PR00081">
    <property type="entry name" value="GDHRDH"/>
</dbReference>
<dbReference type="PANTHER" id="PTHR43490">
    <property type="entry name" value="(+)-NEOMENTHOL DEHYDROGENASE"/>
    <property type="match status" value="1"/>
</dbReference>
<keyword evidence="5" id="KW-1185">Reference proteome</keyword>
<dbReference type="SUPFAM" id="SSF51735">
    <property type="entry name" value="NAD(P)-binding Rossmann-fold domains"/>
    <property type="match status" value="1"/>
</dbReference>
<accession>A0A6A6BG93</accession>
<comment type="similarity">
    <text evidence="1">Belongs to the short-chain dehydrogenases/reductases (SDR) family.</text>
</comment>
<dbReference type="EMBL" id="ML995482">
    <property type="protein sequence ID" value="KAF2143182.1"/>
    <property type="molecule type" value="Genomic_DNA"/>
</dbReference>
<dbReference type="InterPro" id="IPR036291">
    <property type="entry name" value="NAD(P)-bd_dom_sf"/>
</dbReference>
<sequence length="251" mass="26760">MSSSKRIVLITGANQGVGFETAKNLALSSSDYHVLLGSRSAERGRDAVTQLEGLPIAGTVEAIQIDVTSHDSINAAVEHVKKVHSRLDCLVNNAAVSSTAPTSTERMQVNLATNVVGPVATTEAFFDLLSASKDPRIVFVSSSMGSLTHASDPSSPYYISKVDRDWREYRTSKAALNMYMIETYKRLAPKGFKVWSADPGLLATGFIGAEQAKQVDAGDPSLGGELVASVVRGDRDADVGRVVGRYGVGLW</sequence>
<name>A0A6A6BG93_9PEZI</name>
<evidence type="ECO:0000256" key="1">
    <source>
        <dbReference type="ARBA" id="ARBA00006484"/>
    </source>
</evidence>
<dbReference type="Gene3D" id="3.40.50.720">
    <property type="entry name" value="NAD(P)-binding Rossmann-like Domain"/>
    <property type="match status" value="1"/>
</dbReference>
<evidence type="ECO:0000313" key="5">
    <source>
        <dbReference type="Proteomes" id="UP000799438"/>
    </source>
</evidence>
<evidence type="ECO:0000256" key="3">
    <source>
        <dbReference type="ARBA" id="ARBA00023002"/>
    </source>
</evidence>
<evidence type="ECO:0000256" key="2">
    <source>
        <dbReference type="ARBA" id="ARBA00022857"/>
    </source>
</evidence>